<feature type="region of interest" description="Disordered" evidence="1">
    <location>
        <begin position="1"/>
        <end position="95"/>
    </location>
</feature>
<reference evidence="2" key="1">
    <citation type="submission" date="2023-04" db="EMBL/GenBank/DDBJ databases">
        <title>Black Yeasts Isolated from many extreme environments.</title>
        <authorList>
            <person name="Coleine C."/>
            <person name="Stajich J.E."/>
            <person name="Selbmann L."/>
        </authorList>
    </citation>
    <scope>NUCLEOTIDE SEQUENCE</scope>
    <source>
        <strain evidence="2">CCFEE 5312</strain>
    </source>
</reference>
<comment type="caution">
    <text evidence="2">The sequence shown here is derived from an EMBL/GenBank/DDBJ whole genome shotgun (WGS) entry which is preliminary data.</text>
</comment>
<protein>
    <submittedName>
        <fullName evidence="2">Uncharacterized protein</fullName>
    </submittedName>
</protein>
<evidence type="ECO:0000313" key="3">
    <source>
        <dbReference type="Proteomes" id="UP001271007"/>
    </source>
</evidence>
<name>A0AAJ0G836_9PEZI</name>
<organism evidence="2 3">
    <name type="scientific">Extremus antarcticus</name>
    <dbReference type="NCBI Taxonomy" id="702011"/>
    <lineage>
        <taxon>Eukaryota</taxon>
        <taxon>Fungi</taxon>
        <taxon>Dikarya</taxon>
        <taxon>Ascomycota</taxon>
        <taxon>Pezizomycotina</taxon>
        <taxon>Dothideomycetes</taxon>
        <taxon>Dothideomycetidae</taxon>
        <taxon>Mycosphaerellales</taxon>
        <taxon>Extremaceae</taxon>
        <taxon>Extremus</taxon>
    </lineage>
</organism>
<evidence type="ECO:0000313" key="2">
    <source>
        <dbReference type="EMBL" id="KAK3047811.1"/>
    </source>
</evidence>
<evidence type="ECO:0000256" key="1">
    <source>
        <dbReference type="SAM" id="MobiDB-lite"/>
    </source>
</evidence>
<feature type="compositionally biased region" description="Polar residues" evidence="1">
    <location>
        <begin position="63"/>
        <end position="78"/>
    </location>
</feature>
<sequence length="95" mass="10204">MNGDTPPDSSSSGLNGLSEPQIETQRTRPEYEHPQPSKKTEAELIASVARFQRDLERRRAAQAATSNGGPTTAATKNAPSKLDEQTTKAIPQAQS</sequence>
<proteinExistence type="predicted"/>
<keyword evidence="3" id="KW-1185">Reference proteome</keyword>
<gene>
    <name evidence="2" type="ORF">LTR09_010786</name>
</gene>
<feature type="compositionally biased region" description="Basic and acidic residues" evidence="1">
    <location>
        <begin position="25"/>
        <end position="42"/>
    </location>
</feature>
<dbReference type="AlphaFoldDB" id="A0AAJ0G836"/>
<dbReference type="Proteomes" id="UP001271007">
    <property type="component" value="Unassembled WGS sequence"/>
</dbReference>
<dbReference type="EMBL" id="JAWDJX010000056">
    <property type="protein sequence ID" value="KAK3047811.1"/>
    <property type="molecule type" value="Genomic_DNA"/>
</dbReference>
<accession>A0AAJ0G836</accession>